<proteinExistence type="predicted"/>
<dbReference type="Proteomes" id="UP001605036">
    <property type="component" value="Unassembled WGS sequence"/>
</dbReference>
<dbReference type="EMBL" id="JBHFFA010000007">
    <property type="protein sequence ID" value="KAL2611491.1"/>
    <property type="molecule type" value="Genomic_DNA"/>
</dbReference>
<gene>
    <name evidence="3" type="ORF">R1flu_023183</name>
</gene>
<protein>
    <submittedName>
        <fullName evidence="3">Uncharacterized protein</fullName>
    </submittedName>
</protein>
<evidence type="ECO:0000256" key="2">
    <source>
        <dbReference type="SAM" id="Phobius"/>
    </source>
</evidence>
<evidence type="ECO:0000256" key="1">
    <source>
        <dbReference type="SAM" id="MobiDB-lite"/>
    </source>
</evidence>
<reference evidence="3 4" key="1">
    <citation type="submission" date="2024-09" db="EMBL/GenBank/DDBJ databases">
        <title>Chromosome-scale assembly of Riccia fluitans.</title>
        <authorList>
            <person name="Paukszto L."/>
            <person name="Sawicki J."/>
            <person name="Karawczyk K."/>
            <person name="Piernik-Szablinska J."/>
            <person name="Szczecinska M."/>
            <person name="Mazdziarz M."/>
        </authorList>
    </citation>
    <scope>NUCLEOTIDE SEQUENCE [LARGE SCALE GENOMIC DNA]</scope>
    <source>
        <strain evidence="3">Rf_01</strain>
        <tissue evidence="3">Aerial parts of the thallus</tissue>
    </source>
</reference>
<name>A0ABD1XU93_9MARC</name>
<keyword evidence="4" id="KW-1185">Reference proteome</keyword>
<feature type="region of interest" description="Disordered" evidence="1">
    <location>
        <begin position="1"/>
        <end position="29"/>
    </location>
</feature>
<dbReference type="PANTHER" id="PTHR34379">
    <property type="entry name" value="OS07G0553800 PROTEIN"/>
    <property type="match status" value="1"/>
</dbReference>
<accession>A0ABD1XU93</accession>
<feature type="region of interest" description="Disordered" evidence="1">
    <location>
        <begin position="112"/>
        <end position="261"/>
    </location>
</feature>
<dbReference type="AlphaFoldDB" id="A0ABD1XU93"/>
<sequence length="515" mass="56183">MKLKTSTATPNVPVREATTSSEETDGSPRRLSFAFPILSAEDENDFSARLSVSPAVDLTQKTDGSSQVKKPIITTIKVVAVSSSRPGSPAFEANKFNQKPCHKFKARIFKCRQPRNSKVTSATSPTSSNEEDGSMHNNIDDTQETEDSLHTPESSTESTDSPKSRRFSFLKRRRVTDSPRRSIDSTESTESPRITDSPRFKRLPFIKRRSMPKSPLRGSDVEGQLSGQSATESEIEELPGFKIESPSPPPPVTDGGKKVSRSQELKVAFRNFKKRYKSQEILPTSEEDSQLGLDMATVEELDELAFPFNHQKKADKKSTPKSNLVPKLTKCKSDKSVDKSLVLSSSTVVATGTNLNKSLSSCLPRTSSAEKSTFIDHRLPLRKVKTLVATPAAAEAPVGSSLLDSEISGTFLVLAVLGFLLVGKIPAILGTACLCLVISRVQKLRAYSMTSRQREEIVASRRAATGLSRLGGTSPPHNSYGGGDGSPAFIDVNSRDYRKKVVMDGFLDRGNRKVA</sequence>
<feature type="compositionally biased region" description="Polar residues" evidence="1">
    <location>
        <begin position="185"/>
        <end position="194"/>
    </location>
</feature>
<feature type="compositionally biased region" description="Basic and acidic residues" evidence="1">
    <location>
        <begin position="175"/>
        <end position="184"/>
    </location>
</feature>
<feature type="compositionally biased region" description="Basic residues" evidence="1">
    <location>
        <begin position="200"/>
        <end position="211"/>
    </location>
</feature>
<feature type="compositionally biased region" description="Low complexity" evidence="1">
    <location>
        <begin position="151"/>
        <end position="161"/>
    </location>
</feature>
<organism evidence="3 4">
    <name type="scientific">Riccia fluitans</name>
    <dbReference type="NCBI Taxonomy" id="41844"/>
    <lineage>
        <taxon>Eukaryota</taxon>
        <taxon>Viridiplantae</taxon>
        <taxon>Streptophyta</taxon>
        <taxon>Embryophyta</taxon>
        <taxon>Marchantiophyta</taxon>
        <taxon>Marchantiopsida</taxon>
        <taxon>Marchantiidae</taxon>
        <taxon>Marchantiales</taxon>
        <taxon>Ricciaceae</taxon>
        <taxon>Riccia</taxon>
    </lineage>
</organism>
<dbReference type="InterPro" id="IPR040411">
    <property type="entry name" value="At5g23160-like"/>
</dbReference>
<evidence type="ECO:0000313" key="3">
    <source>
        <dbReference type="EMBL" id="KAL2611491.1"/>
    </source>
</evidence>
<feature type="compositionally biased region" description="Polar residues" evidence="1">
    <location>
        <begin position="116"/>
        <end position="128"/>
    </location>
</feature>
<feature type="transmembrane region" description="Helical" evidence="2">
    <location>
        <begin position="411"/>
        <end position="439"/>
    </location>
</feature>
<keyword evidence="2" id="KW-1133">Transmembrane helix</keyword>
<dbReference type="PANTHER" id="PTHR34379:SF6">
    <property type="entry name" value="PROTEIN 3F"/>
    <property type="match status" value="1"/>
</dbReference>
<comment type="caution">
    <text evidence="3">The sequence shown here is derived from an EMBL/GenBank/DDBJ whole genome shotgun (WGS) entry which is preliminary data.</text>
</comment>
<evidence type="ECO:0000313" key="4">
    <source>
        <dbReference type="Proteomes" id="UP001605036"/>
    </source>
</evidence>
<keyword evidence="2" id="KW-0472">Membrane</keyword>
<feature type="compositionally biased region" description="Basic residues" evidence="1">
    <location>
        <begin position="164"/>
        <end position="174"/>
    </location>
</feature>
<feature type="compositionally biased region" description="Polar residues" evidence="1">
    <location>
        <begin position="1"/>
        <end position="10"/>
    </location>
</feature>
<keyword evidence="2" id="KW-0812">Transmembrane</keyword>